<keyword evidence="2" id="KW-0489">Methyltransferase</keyword>
<dbReference type="InterPro" id="IPR029063">
    <property type="entry name" value="SAM-dependent_MTases_sf"/>
</dbReference>
<dbReference type="SUPFAM" id="SSF53335">
    <property type="entry name" value="S-adenosyl-L-methionine-dependent methyltransferases"/>
    <property type="match status" value="1"/>
</dbReference>
<accession>A0A0G1NB73</accession>
<keyword evidence="1 2" id="KW-0808">Transferase</keyword>
<dbReference type="GO" id="GO:0032259">
    <property type="term" value="P:methylation"/>
    <property type="evidence" value="ECO:0007669"/>
    <property type="project" value="UniProtKB-KW"/>
</dbReference>
<reference evidence="2 3" key="1">
    <citation type="journal article" date="2015" name="Nature">
        <title>rRNA introns, odd ribosomes, and small enigmatic genomes across a large radiation of phyla.</title>
        <authorList>
            <person name="Brown C.T."/>
            <person name="Hug L.A."/>
            <person name="Thomas B.C."/>
            <person name="Sharon I."/>
            <person name="Castelle C.J."/>
            <person name="Singh A."/>
            <person name="Wilkins M.J."/>
            <person name="Williams K.H."/>
            <person name="Banfield J.F."/>
        </authorList>
    </citation>
    <scope>NUCLEOTIDE SEQUENCE [LARGE SCALE GENOMIC DNA]</scope>
</reference>
<dbReference type="AlphaFoldDB" id="A0A0G1NB73"/>
<comment type="caution">
    <text evidence="2">The sequence shown here is derived from an EMBL/GenBank/DDBJ whole genome shotgun (WGS) entry which is preliminary data.</text>
</comment>
<dbReference type="GO" id="GO:0008168">
    <property type="term" value="F:methyltransferase activity"/>
    <property type="evidence" value="ECO:0007669"/>
    <property type="project" value="UniProtKB-KW"/>
</dbReference>
<sequence>MSTKYKKIKRVEAATQKTFREEIPSIYFSDKSEKEFQRYSNNALYTYRDLFKFPPKMFSNADLIDFGGGTGENTVTLARWGANCTLVDMNDKSLAIARQVFKRYAKTGKHKFQLSSIFDYKSSAKYDIVHCRGVLSHTADKEGAFKKIAGFLKPGGFLIFGDPNKAGGFQNMLQRFAVYYHSKSKDDMVRVSEKLFKEDIDRSQSFIPRTRRSIIFDRWVIQNQDDPSVDEVMSWLGANGLTLYSGYPPFSFPLIGDSVHHQPKFDISQVQGLATIAETTWLLQRYGDQENIKDLKEGCSEYAKRFSDLTSYVANFNSKSALDKAMFNKLIDAVDASFSNVSVLNPLKVRLSEFTIEAKRFVHLVQASNLDEIRKYILSCKHLFKGACGVRHVDFIAYKNE</sequence>
<evidence type="ECO:0000313" key="3">
    <source>
        <dbReference type="Proteomes" id="UP000034032"/>
    </source>
</evidence>
<gene>
    <name evidence="2" type="ORF">UW79_C0019G0010</name>
</gene>
<evidence type="ECO:0000256" key="1">
    <source>
        <dbReference type="ARBA" id="ARBA00022679"/>
    </source>
</evidence>
<dbReference type="Pfam" id="PF13489">
    <property type="entry name" value="Methyltransf_23"/>
    <property type="match status" value="1"/>
</dbReference>
<name>A0A0G1NB73_9BACT</name>
<dbReference type="EMBL" id="LCJR01000019">
    <property type="protein sequence ID" value="KKT81454.1"/>
    <property type="molecule type" value="Genomic_DNA"/>
</dbReference>
<proteinExistence type="predicted"/>
<dbReference type="CDD" id="cd02440">
    <property type="entry name" value="AdoMet_MTases"/>
    <property type="match status" value="1"/>
</dbReference>
<dbReference type="Proteomes" id="UP000034032">
    <property type="component" value="Unassembled WGS sequence"/>
</dbReference>
<dbReference type="PANTHER" id="PTHR43861">
    <property type="entry name" value="TRANS-ACONITATE 2-METHYLTRANSFERASE-RELATED"/>
    <property type="match status" value="1"/>
</dbReference>
<evidence type="ECO:0000313" key="2">
    <source>
        <dbReference type="EMBL" id="KKT81454.1"/>
    </source>
</evidence>
<dbReference type="PANTHER" id="PTHR43861:SF3">
    <property type="entry name" value="PUTATIVE (AFU_ORTHOLOGUE AFUA_2G14390)-RELATED"/>
    <property type="match status" value="1"/>
</dbReference>
<protein>
    <submittedName>
        <fullName evidence="2">Methyltransferase type 11</fullName>
    </submittedName>
</protein>
<dbReference type="Gene3D" id="3.40.50.150">
    <property type="entry name" value="Vaccinia Virus protein VP39"/>
    <property type="match status" value="1"/>
</dbReference>
<organism evidence="2 3">
    <name type="scientific">Candidatus Yanofskybacteria bacterium GW2011_GWA2_44_9</name>
    <dbReference type="NCBI Taxonomy" id="1619025"/>
    <lineage>
        <taxon>Bacteria</taxon>
        <taxon>Candidatus Yanofskyibacteriota</taxon>
    </lineage>
</organism>